<dbReference type="PANTHER" id="PTHR11844">
    <property type="entry name" value="METALLOPROTEASE INHIBITOR"/>
    <property type="match status" value="1"/>
</dbReference>
<sequence length="223" mass="24465">MVILFIIRDAKWRLSRICTVTKSGPSAGVNTQIKPSSACTGRHRKGSTAVCYGFDINLPRTSVQKVNETQRRTEFGVMLMKAVIALWLSLSVAFACSCFPQSANDAFCQADWVSRVKVNCFHNPHNDETGMYDVIYAITHIRIYKKPGSVSTLSSLVYTPSNGATCGLYMEVGREYLLSGTRQPDGSPHVYLCGQVTDSGFGGVSEWSNVSPALRANLTTFQC</sequence>
<dbReference type="PROSITE" id="PS50189">
    <property type="entry name" value="NTR"/>
    <property type="match status" value="1"/>
</dbReference>
<dbReference type="GO" id="GO:0051045">
    <property type="term" value="P:negative regulation of membrane protein ectodomain proteolysis"/>
    <property type="evidence" value="ECO:0007669"/>
    <property type="project" value="TreeGrafter"/>
</dbReference>
<keyword evidence="2" id="KW-0964">Secreted</keyword>
<comment type="caution">
    <text evidence="7">The sequence shown here is derived from an EMBL/GenBank/DDBJ whole genome shotgun (WGS) entry which is preliminary data.</text>
</comment>
<dbReference type="GO" id="GO:0002020">
    <property type="term" value="F:protease binding"/>
    <property type="evidence" value="ECO:0007669"/>
    <property type="project" value="TreeGrafter"/>
</dbReference>
<evidence type="ECO:0000256" key="4">
    <source>
        <dbReference type="PIRSR" id="PIRSR601820-1"/>
    </source>
</evidence>
<accession>A0A016TQY7</accession>
<dbReference type="GO" id="GO:0008191">
    <property type="term" value="F:metalloendopeptidase inhibitor activity"/>
    <property type="evidence" value="ECO:0007669"/>
    <property type="project" value="InterPro"/>
</dbReference>
<keyword evidence="4" id="KW-0479">Metal-binding</keyword>
<feature type="domain" description="NTR" evidence="6">
    <location>
        <begin position="96"/>
        <end position="223"/>
    </location>
</feature>
<dbReference type="SUPFAM" id="SSF50242">
    <property type="entry name" value="TIMP-like"/>
    <property type="match status" value="1"/>
</dbReference>
<evidence type="ECO:0000256" key="3">
    <source>
        <dbReference type="ARBA" id="ARBA00023157"/>
    </source>
</evidence>
<dbReference type="GO" id="GO:0031012">
    <property type="term" value="C:extracellular matrix"/>
    <property type="evidence" value="ECO:0007669"/>
    <property type="project" value="TreeGrafter"/>
</dbReference>
<gene>
    <name evidence="7" type="primary">Acey_s0084.g1739</name>
    <name evidence="7" type="ORF">Y032_0084g1739</name>
</gene>
<protein>
    <recommendedName>
        <fullName evidence="6">NTR domain-containing protein</fullName>
    </recommendedName>
</protein>
<evidence type="ECO:0000313" key="7">
    <source>
        <dbReference type="EMBL" id="EYC05027.1"/>
    </source>
</evidence>
<dbReference type="InterPro" id="IPR001820">
    <property type="entry name" value="TIMP"/>
</dbReference>
<comment type="subcellular location">
    <subcellularLocation>
        <location evidence="1">Secreted</location>
    </subcellularLocation>
</comment>
<reference evidence="8" key="1">
    <citation type="journal article" date="2015" name="Nat. Genet.">
        <title>The genome and transcriptome of the zoonotic hookworm Ancylostoma ceylanicum identify infection-specific gene families.</title>
        <authorList>
            <person name="Schwarz E.M."/>
            <person name="Hu Y."/>
            <person name="Antoshechkin I."/>
            <person name="Miller M.M."/>
            <person name="Sternberg P.W."/>
            <person name="Aroian R.V."/>
        </authorList>
    </citation>
    <scope>NUCLEOTIDE SEQUENCE</scope>
    <source>
        <strain evidence="8">HY135</strain>
    </source>
</reference>
<dbReference type="AlphaFoldDB" id="A0A016TQY7"/>
<keyword evidence="3 5" id="KW-1015">Disulfide bond</keyword>
<evidence type="ECO:0000313" key="8">
    <source>
        <dbReference type="Proteomes" id="UP000024635"/>
    </source>
</evidence>
<keyword evidence="4" id="KW-0862">Zinc</keyword>
<feature type="disulfide bond" evidence="5">
    <location>
        <begin position="96"/>
        <end position="166"/>
    </location>
</feature>
<evidence type="ECO:0000259" key="6">
    <source>
        <dbReference type="PROSITE" id="PS50189"/>
    </source>
</evidence>
<feature type="binding site" evidence="4">
    <location>
        <position position="96"/>
    </location>
    <ligand>
        <name>Zn(2+)</name>
        <dbReference type="ChEBI" id="CHEBI:29105"/>
        <note>ligand shared with metalloproteinase partner</note>
    </ligand>
</feature>
<dbReference type="Gene3D" id="2.40.50.120">
    <property type="match status" value="1"/>
</dbReference>
<dbReference type="OrthoDB" id="5824612at2759"/>
<evidence type="ECO:0000256" key="5">
    <source>
        <dbReference type="PIRSR" id="PIRSR601820-3"/>
    </source>
</evidence>
<dbReference type="InterPro" id="IPR001134">
    <property type="entry name" value="Netrin_domain"/>
</dbReference>
<dbReference type="PANTHER" id="PTHR11844:SF25">
    <property type="entry name" value="NTR DOMAIN-CONTAINING PROTEIN"/>
    <property type="match status" value="1"/>
</dbReference>
<dbReference type="Proteomes" id="UP000024635">
    <property type="component" value="Unassembled WGS sequence"/>
</dbReference>
<name>A0A016TQY7_9BILA</name>
<keyword evidence="8" id="KW-1185">Reference proteome</keyword>
<feature type="disulfide bond" evidence="5">
    <location>
        <begin position="98"/>
        <end position="193"/>
    </location>
</feature>
<dbReference type="STRING" id="53326.A0A016TQY7"/>
<proteinExistence type="predicted"/>
<dbReference type="InterPro" id="IPR008993">
    <property type="entry name" value="TIMP-like_OB-fold"/>
</dbReference>
<dbReference type="EMBL" id="JARK01001420">
    <property type="protein sequence ID" value="EYC05027.1"/>
    <property type="molecule type" value="Genomic_DNA"/>
</dbReference>
<organism evidence="7 8">
    <name type="scientific">Ancylostoma ceylanicum</name>
    <dbReference type="NCBI Taxonomy" id="53326"/>
    <lineage>
        <taxon>Eukaryota</taxon>
        <taxon>Metazoa</taxon>
        <taxon>Ecdysozoa</taxon>
        <taxon>Nematoda</taxon>
        <taxon>Chromadorea</taxon>
        <taxon>Rhabditida</taxon>
        <taxon>Rhabditina</taxon>
        <taxon>Rhabditomorpha</taxon>
        <taxon>Strongyloidea</taxon>
        <taxon>Ancylostomatidae</taxon>
        <taxon>Ancylostomatinae</taxon>
        <taxon>Ancylostoma</taxon>
    </lineage>
</organism>
<evidence type="ECO:0000256" key="2">
    <source>
        <dbReference type="ARBA" id="ARBA00022525"/>
    </source>
</evidence>
<dbReference type="GO" id="GO:0046872">
    <property type="term" value="F:metal ion binding"/>
    <property type="evidence" value="ECO:0007669"/>
    <property type="project" value="UniProtKB-KW"/>
</dbReference>
<dbReference type="GO" id="GO:0005615">
    <property type="term" value="C:extracellular space"/>
    <property type="evidence" value="ECO:0007669"/>
    <property type="project" value="TreeGrafter"/>
</dbReference>
<dbReference type="SMART" id="SM00206">
    <property type="entry name" value="NTR"/>
    <property type="match status" value="1"/>
</dbReference>
<evidence type="ECO:0000256" key="1">
    <source>
        <dbReference type="ARBA" id="ARBA00004613"/>
    </source>
</evidence>
<dbReference type="Pfam" id="PF00965">
    <property type="entry name" value="TIMP"/>
    <property type="match status" value="1"/>
</dbReference>